<dbReference type="Proteomes" id="UP000681340">
    <property type="component" value="Unassembled WGS sequence"/>
</dbReference>
<evidence type="ECO:0000259" key="4">
    <source>
        <dbReference type="Pfam" id="PF26607"/>
    </source>
</evidence>
<dbReference type="Gene3D" id="3.40.50.10320">
    <property type="entry name" value="LmbE-like"/>
    <property type="match status" value="1"/>
</dbReference>
<dbReference type="GO" id="GO:0016137">
    <property type="term" value="P:glycoside metabolic process"/>
    <property type="evidence" value="ECO:0007669"/>
    <property type="project" value="UniProtKB-ARBA"/>
</dbReference>
<keyword evidence="1" id="KW-0862">Zinc</keyword>
<dbReference type="Pfam" id="PF26607">
    <property type="entry name" value="DUF8189"/>
    <property type="match status" value="1"/>
</dbReference>
<dbReference type="AlphaFoldDB" id="A0A919S7B7"/>
<reference evidence="5" key="1">
    <citation type="submission" date="2021-03" db="EMBL/GenBank/DDBJ databases">
        <title>Whole genome shotgun sequence of Actinoplanes auranticolor NBRC 12245.</title>
        <authorList>
            <person name="Komaki H."/>
            <person name="Tamura T."/>
        </authorList>
    </citation>
    <scope>NUCLEOTIDE SEQUENCE</scope>
    <source>
        <strain evidence="5">NBRC 12245</strain>
    </source>
</reference>
<name>A0A919S7B7_9ACTN</name>
<feature type="region of interest" description="Disordered" evidence="2">
    <location>
        <begin position="525"/>
        <end position="547"/>
    </location>
</feature>
<dbReference type="InterPro" id="IPR003737">
    <property type="entry name" value="GlcNAc_PI_deacetylase-related"/>
</dbReference>
<feature type="chain" id="PRO_5037769956" description="PLL-like beta propeller domain-containing protein" evidence="3">
    <location>
        <begin position="29"/>
        <end position="633"/>
    </location>
</feature>
<dbReference type="PANTHER" id="PTHR12993">
    <property type="entry name" value="N-ACETYLGLUCOSAMINYL-PHOSPHATIDYLINOSITOL DE-N-ACETYLASE-RELATED"/>
    <property type="match status" value="1"/>
</dbReference>
<evidence type="ECO:0000313" key="6">
    <source>
        <dbReference type="Proteomes" id="UP000681340"/>
    </source>
</evidence>
<protein>
    <recommendedName>
        <fullName evidence="4">PLL-like beta propeller domain-containing protein</fullName>
    </recommendedName>
</protein>
<dbReference type="EMBL" id="BOQL01000018">
    <property type="protein sequence ID" value="GIM66142.1"/>
    <property type="molecule type" value="Genomic_DNA"/>
</dbReference>
<keyword evidence="3" id="KW-0732">Signal</keyword>
<organism evidence="5 6">
    <name type="scientific">Actinoplanes auranticolor</name>
    <dbReference type="NCBI Taxonomy" id="47988"/>
    <lineage>
        <taxon>Bacteria</taxon>
        <taxon>Bacillati</taxon>
        <taxon>Actinomycetota</taxon>
        <taxon>Actinomycetes</taxon>
        <taxon>Micromonosporales</taxon>
        <taxon>Micromonosporaceae</taxon>
        <taxon>Actinoplanes</taxon>
    </lineage>
</organism>
<evidence type="ECO:0000313" key="5">
    <source>
        <dbReference type="EMBL" id="GIM66142.1"/>
    </source>
</evidence>
<dbReference type="RefSeq" id="WP_345478091.1">
    <property type="nucleotide sequence ID" value="NZ_BAABEA010000009.1"/>
</dbReference>
<dbReference type="InterPro" id="IPR058502">
    <property type="entry name" value="PLL-like_beta-prop"/>
</dbReference>
<dbReference type="GO" id="GO:0000225">
    <property type="term" value="F:N-acetylglucosaminylphosphatidylinositol deacetylase activity"/>
    <property type="evidence" value="ECO:0007669"/>
    <property type="project" value="TreeGrafter"/>
</dbReference>
<feature type="domain" description="PLL-like beta propeller" evidence="4">
    <location>
        <begin position="340"/>
        <end position="607"/>
    </location>
</feature>
<dbReference type="Pfam" id="PF02585">
    <property type="entry name" value="PIG-L"/>
    <property type="match status" value="1"/>
</dbReference>
<dbReference type="Gene3D" id="2.120.10.70">
    <property type="entry name" value="Fucose-specific lectin"/>
    <property type="match status" value="1"/>
</dbReference>
<feature type="compositionally biased region" description="Polar residues" evidence="2">
    <location>
        <begin position="488"/>
        <end position="507"/>
    </location>
</feature>
<evidence type="ECO:0000256" key="1">
    <source>
        <dbReference type="ARBA" id="ARBA00022833"/>
    </source>
</evidence>
<feature type="region of interest" description="Disordered" evidence="2">
    <location>
        <begin position="471"/>
        <end position="507"/>
    </location>
</feature>
<sequence length="633" mass="66644">MLHRVKTFVVAVATVTLGVAVPVTPAPAVPAAAPQDLHPLYMQVVAHPDDELFFMNPDIDRSINTALPAITVYLTAGELTGNGATPAERARNRQRGLQNAYAEMAGVADASDATQSEWEGTPFPVAGRVVEMYFLRARPDVHLLFLNLPDGQLRNIDTGGSFGSVVPAGGLGVSSSRYGRTDVLAVLRSLMDVYRPTVLRSLDPEPDRRSGYTEDHADHVTAARFARDAAAGYPGPLQEVNYRGYNIGDVPPNLSAEQTARKSRILEAYYRYDREFGDSHGGDRWLSRMYHRWPRGAGWVARDARETVRAFVVSNGAPKVYSQLATGIWGPGLPLAGPGGRLASGLAVGRTPDGRLTVAGRRLSDHHLLASAQAADGSFAGGWTDLGNPNTGLGNEDQVGTPALAVNADGRLQVFVKNGGGGISTQAQAAQGGWSGRWDDLGGHDLQDGVAAVTGPQGRIEIFAGSRTEIQHWSQPQPNAALERKDSLSSGAPASPPQATVDTQGRISVSYREEGTGRVLQLTRPADGTWPEEPTDLGGSGLGQPTPALPAAGGQLIFARNAANGVSVTRRSAGGETFSPWADLGGTLLGEPAAAVDAAGLPVVFTIEPTGVSARRQTGTGSEQPFVPQSLGM</sequence>
<dbReference type="InterPro" id="IPR024078">
    <property type="entry name" value="LmbE-like_dom_sf"/>
</dbReference>
<feature type="signal peptide" evidence="3">
    <location>
        <begin position="1"/>
        <end position="28"/>
    </location>
</feature>
<evidence type="ECO:0000256" key="3">
    <source>
        <dbReference type="SAM" id="SignalP"/>
    </source>
</evidence>
<accession>A0A919S7B7</accession>
<dbReference type="PANTHER" id="PTHR12993:SF23">
    <property type="entry name" value="N-ACETYLGLUCOSAMINYLPHOSPHATIDYLINOSITOL DEACETYLASE"/>
    <property type="match status" value="1"/>
</dbReference>
<dbReference type="SUPFAM" id="SSF89372">
    <property type="entry name" value="Fucose-specific lectin"/>
    <property type="match status" value="2"/>
</dbReference>
<comment type="caution">
    <text evidence="5">The sequence shown here is derived from an EMBL/GenBank/DDBJ whole genome shotgun (WGS) entry which is preliminary data.</text>
</comment>
<evidence type="ECO:0000256" key="2">
    <source>
        <dbReference type="SAM" id="MobiDB-lite"/>
    </source>
</evidence>
<dbReference type="SUPFAM" id="SSF102588">
    <property type="entry name" value="LmbE-like"/>
    <property type="match status" value="1"/>
</dbReference>
<gene>
    <name evidence="5" type="ORF">Aau02nite_21850</name>
</gene>
<keyword evidence="6" id="KW-1185">Reference proteome</keyword>
<feature type="region of interest" description="Disordered" evidence="2">
    <location>
        <begin position="614"/>
        <end position="633"/>
    </location>
</feature>
<proteinExistence type="predicted"/>